<dbReference type="RefSeq" id="WP_013702207.1">
    <property type="nucleotide sequence ID" value="NC_015385.1"/>
</dbReference>
<name>F2NTG4_TRES6</name>
<dbReference type="HOGENOM" id="CLU_028799_3_2_12"/>
<comment type="subcellular location">
    <subcellularLocation>
        <location evidence="1">Cell membrane</location>
        <topology evidence="1">Multi-pass membrane protein</topology>
    </subcellularLocation>
</comment>
<protein>
    <submittedName>
        <fullName evidence="7">Permease YjgP/YjgQ family protein</fullName>
    </submittedName>
</protein>
<dbReference type="Pfam" id="PF03739">
    <property type="entry name" value="LptF_LptG"/>
    <property type="match status" value="1"/>
</dbReference>
<feature type="transmembrane region" description="Helical" evidence="6">
    <location>
        <begin position="59"/>
        <end position="76"/>
    </location>
</feature>
<feature type="transmembrane region" description="Helical" evidence="6">
    <location>
        <begin position="275"/>
        <end position="292"/>
    </location>
</feature>
<dbReference type="KEGG" id="tsu:Tresu_2083"/>
<feature type="transmembrane region" description="Helical" evidence="6">
    <location>
        <begin position="299"/>
        <end position="317"/>
    </location>
</feature>
<dbReference type="GO" id="GO:0015920">
    <property type="term" value="P:lipopolysaccharide transport"/>
    <property type="evidence" value="ECO:0007669"/>
    <property type="project" value="TreeGrafter"/>
</dbReference>
<evidence type="ECO:0000313" key="8">
    <source>
        <dbReference type="Proteomes" id="UP000006852"/>
    </source>
</evidence>
<dbReference type="AlphaFoldDB" id="F2NTG4"/>
<proteinExistence type="predicted"/>
<evidence type="ECO:0000256" key="1">
    <source>
        <dbReference type="ARBA" id="ARBA00004651"/>
    </source>
</evidence>
<keyword evidence="4 6" id="KW-1133">Transmembrane helix</keyword>
<dbReference type="GeneID" id="302999207"/>
<dbReference type="STRING" id="869209.Tresu_2083"/>
<gene>
    <name evidence="7" type="ordered locus">Tresu_2083</name>
</gene>
<keyword evidence="8" id="KW-1185">Reference proteome</keyword>
<feature type="transmembrane region" description="Helical" evidence="6">
    <location>
        <begin position="12"/>
        <end position="39"/>
    </location>
</feature>
<evidence type="ECO:0000256" key="2">
    <source>
        <dbReference type="ARBA" id="ARBA00022475"/>
    </source>
</evidence>
<keyword evidence="2" id="KW-1003">Cell membrane</keyword>
<feature type="transmembrane region" description="Helical" evidence="6">
    <location>
        <begin position="329"/>
        <end position="351"/>
    </location>
</feature>
<feature type="transmembrane region" description="Helical" evidence="6">
    <location>
        <begin position="88"/>
        <end position="116"/>
    </location>
</feature>
<reference evidence="8" key="2">
    <citation type="submission" date="2011-04" db="EMBL/GenBank/DDBJ databases">
        <title>The complete genome of chromosome of Treponema succinifaciens DSM 2489.</title>
        <authorList>
            <person name="Lucas S."/>
            <person name="Copeland A."/>
            <person name="Lapidus A."/>
            <person name="Bruce D."/>
            <person name="Goodwin L."/>
            <person name="Pitluck S."/>
            <person name="Peters L."/>
            <person name="Kyrpides N."/>
            <person name="Mavromatis K."/>
            <person name="Ivanova N."/>
            <person name="Ovchinnikova G."/>
            <person name="Teshima H."/>
            <person name="Detter J.C."/>
            <person name="Tapia R."/>
            <person name="Han C."/>
            <person name="Land M."/>
            <person name="Hauser L."/>
            <person name="Markowitz V."/>
            <person name="Cheng J.-F."/>
            <person name="Hugenholtz P."/>
            <person name="Woyke T."/>
            <person name="Wu D."/>
            <person name="Gronow S."/>
            <person name="Wellnitz S."/>
            <person name="Brambilla E."/>
            <person name="Klenk H.-P."/>
            <person name="Eisen J.A."/>
        </authorList>
    </citation>
    <scope>NUCLEOTIDE SEQUENCE [LARGE SCALE GENOMIC DNA]</scope>
    <source>
        <strain evidence="8">ATCC 33096 / DSM 2489 / 6091</strain>
    </source>
</reference>
<reference evidence="7 8" key="1">
    <citation type="journal article" date="2011" name="Stand. Genomic Sci.">
        <title>Complete genome sequence of Treponema succinifaciens type strain (6091).</title>
        <authorList>
            <person name="Han C."/>
            <person name="Gronow S."/>
            <person name="Teshima H."/>
            <person name="Lapidus A."/>
            <person name="Nolan M."/>
            <person name="Lucas S."/>
            <person name="Hammon N."/>
            <person name="Deshpande S."/>
            <person name="Cheng J.F."/>
            <person name="Zeytun A."/>
            <person name="Tapia R."/>
            <person name="Goodwin L."/>
            <person name="Pitluck S."/>
            <person name="Liolios K."/>
            <person name="Pagani I."/>
            <person name="Ivanova N."/>
            <person name="Mavromatis K."/>
            <person name="Mikhailova N."/>
            <person name="Huntemann M."/>
            <person name="Pati A."/>
            <person name="Chen A."/>
            <person name="Palaniappan K."/>
            <person name="Land M."/>
            <person name="Hauser L."/>
            <person name="Brambilla E.M."/>
            <person name="Rohde M."/>
            <person name="Goker M."/>
            <person name="Woyke T."/>
            <person name="Bristow J."/>
            <person name="Eisen J.A."/>
            <person name="Markowitz V."/>
            <person name="Hugenholtz P."/>
            <person name="Kyrpides N.C."/>
            <person name="Klenk H.P."/>
            <person name="Detter J.C."/>
        </authorList>
    </citation>
    <scope>NUCLEOTIDE SEQUENCE [LARGE SCALE GENOMIC DNA]</scope>
    <source>
        <strain evidence="8">ATCC 33096 / DSM 2489 / 6091</strain>
    </source>
</reference>
<dbReference type="GO" id="GO:0043190">
    <property type="term" value="C:ATP-binding cassette (ABC) transporter complex"/>
    <property type="evidence" value="ECO:0007669"/>
    <property type="project" value="TreeGrafter"/>
</dbReference>
<keyword evidence="3 6" id="KW-0812">Transmembrane</keyword>
<dbReference type="PANTHER" id="PTHR33529:SF6">
    <property type="entry name" value="YJGP_YJGQ FAMILY PERMEASE"/>
    <property type="match status" value="1"/>
</dbReference>
<dbReference type="PANTHER" id="PTHR33529">
    <property type="entry name" value="SLR0882 PROTEIN-RELATED"/>
    <property type="match status" value="1"/>
</dbReference>
<accession>F2NTG4</accession>
<sequence length="356" mass="40839">MKLVFYMLKRFFPVFIGAVMFFVLVLCLTDLFMNLWNYISKNVSSRDVALILIYYIPKAVWYAVPIAMLFATAYMLSDFYARNELLAVFASGISLFKFSVPLLTVAVAMSFALFIFEDNIVVPSFSKKTQLQESVLSKEKSLNNSKIVIMAEGGNVIYKADFFNNKAESLSKLYVLFRTEDKKPDAVVYAQKAFWKNNSWKLENAVEYKFQDENFLACVLEKRLEERLLEPPETFRNNTISVERVNTKEAREYIEHLEKAGLPSAEEKSVYYKKYSFPFVVFIVVFLAIGLSGKTRKNVLLVSLAMSITAVVLFYVFQMVTMLMAKFQAIPPLFGAWSPVVLFIIISCVLLKYAKT</sequence>
<dbReference type="Proteomes" id="UP000006852">
    <property type="component" value="Chromosome"/>
</dbReference>
<dbReference type="OrthoDB" id="369108at2"/>
<dbReference type="EMBL" id="CP002631">
    <property type="protein sequence ID" value="AEB14953.1"/>
    <property type="molecule type" value="Genomic_DNA"/>
</dbReference>
<evidence type="ECO:0000256" key="3">
    <source>
        <dbReference type="ARBA" id="ARBA00022692"/>
    </source>
</evidence>
<dbReference type="eggNOG" id="COG0795">
    <property type="taxonomic scope" value="Bacteria"/>
</dbReference>
<keyword evidence="5 6" id="KW-0472">Membrane</keyword>
<evidence type="ECO:0000313" key="7">
    <source>
        <dbReference type="EMBL" id="AEB14953.1"/>
    </source>
</evidence>
<evidence type="ECO:0000256" key="5">
    <source>
        <dbReference type="ARBA" id="ARBA00023136"/>
    </source>
</evidence>
<evidence type="ECO:0000256" key="4">
    <source>
        <dbReference type="ARBA" id="ARBA00022989"/>
    </source>
</evidence>
<evidence type="ECO:0000256" key="6">
    <source>
        <dbReference type="SAM" id="Phobius"/>
    </source>
</evidence>
<organism evidence="7 8">
    <name type="scientific">Treponema succinifaciens (strain ATCC 33096 / DSM 2489 / 6091)</name>
    <dbReference type="NCBI Taxonomy" id="869209"/>
    <lineage>
        <taxon>Bacteria</taxon>
        <taxon>Pseudomonadati</taxon>
        <taxon>Spirochaetota</taxon>
        <taxon>Spirochaetia</taxon>
        <taxon>Spirochaetales</taxon>
        <taxon>Treponemataceae</taxon>
        <taxon>Treponema</taxon>
    </lineage>
</organism>
<dbReference type="InterPro" id="IPR005495">
    <property type="entry name" value="LptG/LptF_permease"/>
</dbReference>